<accession>A0A2S7IK39</accession>
<keyword evidence="2" id="KW-0238">DNA-binding</keyword>
<sequence length="288" mass="32678">MNISSTSPTPTTTDFKGFKVYPIAGVANPAQPHGRRDFYKIVLISGEMTLNYGGQKIDLSGSNLILLNPRVPHAVEHRTERKGFACVFTETFLAGRERTELLQHSPLFRFDGSPVLSLSPEQTEFMSGLFQKMRSVYTSDYDYKEDLLKTCLELILREALRIQPPLPTLTSKNGATRLTQLFLDLLERQFPIESPVSPLRFRTPQDFAEALSVHVNYLNRSVKESTGKPTSVHLADRITAEAKALLQHTDWSVADIAYSLGFEYPTYFHNYFKRITGFTPNLLRTRKV</sequence>
<dbReference type="EMBL" id="PTRA01000002">
    <property type="protein sequence ID" value="PQA57018.1"/>
    <property type="molecule type" value="Genomic_DNA"/>
</dbReference>
<evidence type="ECO:0000256" key="1">
    <source>
        <dbReference type="ARBA" id="ARBA00023015"/>
    </source>
</evidence>
<protein>
    <submittedName>
        <fullName evidence="5">AraC family transcriptional regulator</fullName>
    </submittedName>
</protein>
<dbReference type="InterPro" id="IPR037923">
    <property type="entry name" value="HTH-like"/>
</dbReference>
<dbReference type="GO" id="GO:0043565">
    <property type="term" value="F:sequence-specific DNA binding"/>
    <property type="evidence" value="ECO:0007669"/>
    <property type="project" value="InterPro"/>
</dbReference>
<gene>
    <name evidence="5" type="ORF">C5O19_16955</name>
</gene>
<evidence type="ECO:0000256" key="3">
    <source>
        <dbReference type="ARBA" id="ARBA00023163"/>
    </source>
</evidence>
<evidence type="ECO:0000313" key="6">
    <source>
        <dbReference type="Proteomes" id="UP000239590"/>
    </source>
</evidence>
<name>A0A2S7IK39_9BACT</name>
<dbReference type="SUPFAM" id="SSF46689">
    <property type="entry name" value="Homeodomain-like"/>
    <property type="match status" value="1"/>
</dbReference>
<evidence type="ECO:0000259" key="4">
    <source>
        <dbReference type="PROSITE" id="PS01124"/>
    </source>
</evidence>
<dbReference type="InterPro" id="IPR018060">
    <property type="entry name" value="HTH_AraC"/>
</dbReference>
<dbReference type="SMART" id="SM00342">
    <property type="entry name" value="HTH_ARAC"/>
    <property type="match status" value="1"/>
</dbReference>
<keyword evidence="3" id="KW-0804">Transcription</keyword>
<keyword evidence="6" id="KW-1185">Reference proteome</keyword>
<comment type="caution">
    <text evidence="5">The sequence shown here is derived from an EMBL/GenBank/DDBJ whole genome shotgun (WGS) entry which is preliminary data.</text>
</comment>
<dbReference type="PANTHER" id="PTHR43280">
    <property type="entry name" value="ARAC-FAMILY TRANSCRIPTIONAL REGULATOR"/>
    <property type="match status" value="1"/>
</dbReference>
<dbReference type="RefSeq" id="WP_104714588.1">
    <property type="nucleotide sequence ID" value="NZ_PTRA01000002.1"/>
</dbReference>
<dbReference type="PROSITE" id="PS01124">
    <property type="entry name" value="HTH_ARAC_FAMILY_2"/>
    <property type="match status" value="1"/>
</dbReference>
<dbReference type="InterPro" id="IPR009057">
    <property type="entry name" value="Homeodomain-like_sf"/>
</dbReference>
<evidence type="ECO:0000256" key="2">
    <source>
        <dbReference type="ARBA" id="ARBA00023125"/>
    </source>
</evidence>
<proteinExistence type="predicted"/>
<dbReference type="Pfam" id="PF12833">
    <property type="entry name" value="HTH_18"/>
    <property type="match status" value="1"/>
</dbReference>
<dbReference type="GO" id="GO:0003700">
    <property type="term" value="F:DNA-binding transcription factor activity"/>
    <property type="evidence" value="ECO:0007669"/>
    <property type="project" value="InterPro"/>
</dbReference>
<feature type="domain" description="HTH araC/xylS-type" evidence="4">
    <location>
        <begin position="176"/>
        <end position="286"/>
    </location>
</feature>
<dbReference type="PANTHER" id="PTHR43280:SF32">
    <property type="entry name" value="TRANSCRIPTIONAL REGULATORY PROTEIN"/>
    <property type="match status" value="1"/>
</dbReference>
<dbReference type="Proteomes" id="UP000239590">
    <property type="component" value="Unassembled WGS sequence"/>
</dbReference>
<organism evidence="5 6">
    <name type="scientific">Siphonobacter curvatus</name>
    <dbReference type="NCBI Taxonomy" id="2094562"/>
    <lineage>
        <taxon>Bacteria</taxon>
        <taxon>Pseudomonadati</taxon>
        <taxon>Bacteroidota</taxon>
        <taxon>Cytophagia</taxon>
        <taxon>Cytophagales</taxon>
        <taxon>Cytophagaceae</taxon>
        <taxon>Siphonobacter</taxon>
    </lineage>
</organism>
<dbReference type="Gene3D" id="1.10.10.60">
    <property type="entry name" value="Homeodomain-like"/>
    <property type="match status" value="1"/>
</dbReference>
<dbReference type="AlphaFoldDB" id="A0A2S7IK39"/>
<keyword evidence="1" id="KW-0805">Transcription regulation</keyword>
<dbReference type="SUPFAM" id="SSF51215">
    <property type="entry name" value="Regulatory protein AraC"/>
    <property type="match status" value="1"/>
</dbReference>
<reference evidence="6" key="1">
    <citation type="submission" date="2018-02" db="EMBL/GenBank/DDBJ databases">
        <title>Genome sequencing of Solimonas sp. HR-BB.</title>
        <authorList>
            <person name="Lee Y."/>
            <person name="Jeon C.O."/>
        </authorList>
    </citation>
    <scope>NUCLEOTIDE SEQUENCE [LARGE SCALE GENOMIC DNA]</scope>
    <source>
        <strain evidence="6">HR-U</strain>
    </source>
</reference>
<dbReference type="Gene3D" id="2.60.120.280">
    <property type="entry name" value="Regulatory protein AraC"/>
    <property type="match status" value="1"/>
</dbReference>
<evidence type="ECO:0000313" key="5">
    <source>
        <dbReference type="EMBL" id="PQA57018.1"/>
    </source>
</evidence>
<dbReference type="OrthoDB" id="629929at2"/>